<dbReference type="SUPFAM" id="SSF55874">
    <property type="entry name" value="ATPase domain of HSP90 chaperone/DNA topoisomerase II/histidine kinase"/>
    <property type="match status" value="1"/>
</dbReference>
<dbReference type="EC" id="2.7.13.3" evidence="2"/>
<evidence type="ECO:0000256" key="4">
    <source>
        <dbReference type="ARBA" id="ARBA00022679"/>
    </source>
</evidence>
<dbReference type="InterPro" id="IPR035965">
    <property type="entry name" value="PAS-like_dom_sf"/>
</dbReference>
<accession>A0A4V2PEA9</accession>
<evidence type="ECO:0000259" key="7">
    <source>
        <dbReference type="PROSITE" id="PS50112"/>
    </source>
</evidence>
<dbReference type="GO" id="GO:0006355">
    <property type="term" value="P:regulation of DNA-templated transcription"/>
    <property type="evidence" value="ECO:0007669"/>
    <property type="project" value="InterPro"/>
</dbReference>
<evidence type="ECO:0000259" key="6">
    <source>
        <dbReference type="PROSITE" id="PS50109"/>
    </source>
</evidence>
<dbReference type="InterPro" id="IPR004358">
    <property type="entry name" value="Sig_transdc_His_kin-like_C"/>
</dbReference>
<dbReference type="SUPFAM" id="SSF55785">
    <property type="entry name" value="PYP-like sensor domain (PAS domain)"/>
    <property type="match status" value="1"/>
</dbReference>
<keyword evidence="3" id="KW-0597">Phosphoprotein</keyword>
<dbReference type="EMBL" id="SMFU01000007">
    <property type="protein sequence ID" value="TCK08336.1"/>
    <property type="molecule type" value="Genomic_DNA"/>
</dbReference>
<dbReference type="PROSITE" id="PS50113">
    <property type="entry name" value="PAC"/>
    <property type="match status" value="1"/>
</dbReference>
<feature type="domain" description="PAC" evidence="8">
    <location>
        <begin position="97"/>
        <end position="151"/>
    </location>
</feature>
<dbReference type="Pfam" id="PF02518">
    <property type="entry name" value="HATPase_c"/>
    <property type="match status" value="1"/>
</dbReference>
<dbReference type="SMART" id="SM00086">
    <property type="entry name" value="PAC"/>
    <property type="match status" value="1"/>
</dbReference>
<dbReference type="PANTHER" id="PTHR43304">
    <property type="entry name" value="PHYTOCHROME-LIKE PROTEIN CPH1"/>
    <property type="match status" value="1"/>
</dbReference>
<dbReference type="GO" id="GO:0004673">
    <property type="term" value="F:protein histidine kinase activity"/>
    <property type="evidence" value="ECO:0007669"/>
    <property type="project" value="UniProtKB-EC"/>
</dbReference>
<evidence type="ECO:0000256" key="2">
    <source>
        <dbReference type="ARBA" id="ARBA00012438"/>
    </source>
</evidence>
<dbReference type="InterPro" id="IPR052162">
    <property type="entry name" value="Sensor_kinase/Photoreceptor"/>
</dbReference>
<evidence type="ECO:0000256" key="5">
    <source>
        <dbReference type="ARBA" id="ARBA00022777"/>
    </source>
</evidence>
<dbReference type="GO" id="GO:0007165">
    <property type="term" value="P:signal transduction"/>
    <property type="evidence" value="ECO:0007669"/>
    <property type="project" value="InterPro"/>
</dbReference>
<dbReference type="PROSITE" id="PS50109">
    <property type="entry name" value="HIS_KIN"/>
    <property type="match status" value="1"/>
</dbReference>
<dbReference type="CDD" id="cd00130">
    <property type="entry name" value="PAS"/>
    <property type="match status" value="1"/>
</dbReference>
<dbReference type="SMART" id="SM00387">
    <property type="entry name" value="HATPase_c"/>
    <property type="match status" value="1"/>
</dbReference>
<evidence type="ECO:0000256" key="1">
    <source>
        <dbReference type="ARBA" id="ARBA00000085"/>
    </source>
</evidence>
<dbReference type="PANTHER" id="PTHR43304:SF1">
    <property type="entry name" value="PAC DOMAIN-CONTAINING PROTEIN"/>
    <property type="match status" value="1"/>
</dbReference>
<comment type="caution">
    <text evidence="9">The sequence shown here is derived from an EMBL/GenBank/DDBJ whole genome shotgun (WGS) entry which is preliminary data.</text>
</comment>
<dbReference type="InterPro" id="IPR000014">
    <property type="entry name" value="PAS"/>
</dbReference>
<dbReference type="Gene3D" id="3.30.565.10">
    <property type="entry name" value="Histidine kinase-like ATPase, C-terminal domain"/>
    <property type="match status" value="1"/>
</dbReference>
<protein>
    <recommendedName>
        <fullName evidence="2">histidine kinase</fullName>
        <ecNumber evidence="2">2.7.13.3</ecNumber>
    </recommendedName>
</protein>
<dbReference type="AlphaFoldDB" id="A0A4V2PEA9"/>
<comment type="catalytic activity">
    <reaction evidence="1">
        <text>ATP + protein L-histidine = ADP + protein N-phospho-L-histidine.</text>
        <dbReference type="EC" id="2.7.13.3"/>
    </reaction>
</comment>
<keyword evidence="4" id="KW-0808">Transferase</keyword>
<keyword evidence="10" id="KW-1185">Reference proteome</keyword>
<dbReference type="InterPro" id="IPR005467">
    <property type="entry name" value="His_kinase_dom"/>
</dbReference>
<evidence type="ECO:0000313" key="10">
    <source>
        <dbReference type="Proteomes" id="UP000294546"/>
    </source>
</evidence>
<dbReference type="InterPro" id="IPR013767">
    <property type="entry name" value="PAS_fold"/>
</dbReference>
<dbReference type="Pfam" id="PF00989">
    <property type="entry name" value="PAS"/>
    <property type="match status" value="1"/>
</dbReference>
<evidence type="ECO:0000256" key="3">
    <source>
        <dbReference type="ARBA" id="ARBA00022553"/>
    </source>
</evidence>
<dbReference type="InterPro" id="IPR000700">
    <property type="entry name" value="PAS-assoc_C"/>
</dbReference>
<name>A0A4V2PEA9_9GAMM</name>
<dbReference type="Proteomes" id="UP000294546">
    <property type="component" value="Unassembled WGS sequence"/>
</dbReference>
<dbReference type="GO" id="GO:0009399">
    <property type="term" value="P:nitrogen fixation"/>
    <property type="evidence" value="ECO:0007669"/>
    <property type="project" value="InterPro"/>
</dbReference>
<keyword evidence="5" id="KW-0418">Kinase</keyword>
<evidence type="ECO:0000313" key="9">
    <source>
        <dbReference type="EMBL" id="TCK08336.1"/>
    </source>
</evidence>
<evidence type="ECO:0000259" key="8">
    <source>
        <dbReference type="PROSITE" id="PS50113"/>
    </source>
</evidence>
<dbReference type="PROSITE" id="PS50112">
    <property type="entry name" value="PAS"/>
    <property type="match status" value="1"/>
</dbReference>
<dbReference type="RefSeq" id="WP_132286799.1">
    <property type="nucleotide sequence ID" value="NZ_SMFU01000007.1"/>
</dbReference>
<dbReference type="Gene3D" id="3.30.450.20">
    <property type="entry name" value="PAS domain"/>
    <property type="match status" value="2"/>
</dbReference>
<feature type="domain" description="PAS" evidence="7">
    <location>
        <begin position="26"/>
        <end position="72"/>
    </location>
</feature>
<reference evidence="9 10" key="1">
    <citation type="submission" date="2019-03" db="EMBL/GenBank/DDBJ databases">
        <title>Genomic Encyclopedia of Archaeal and Bacterial Type Strains, Phase II (KMG-II): from individual species to whole genera.</title>
        <authorList>
            <person name="Goeker M."/>
        </authorList>
    </citation>
    <scope>NUCLEOTIDE SEQUENCE [LARGE SCALE GENOMIC DNA]</scope>
    <source>
        <strain evidence="9 10">DSM 27697</strain>
    </source>
</reference>
<gene>
    <name evidence="9" type="ORF">CLV83_0415</name>
</gene>
<dbReference type="InterPro" id="IPR036890">
    <property type="entry name" value="HATPase_C_sf"/>
</dbReference>
<dbReference type="InterPro" id="IPR014285">
    <property type="entry name" value="N_fixation_neg-reg_NifL"/>
</dbReference>
<proteinExistence type="predicted"/>
<dbReference type="OrthoDB" id="7991996at2"/>
<feature type="domain" description="Histidine kinase" evidence="6">
    <location>
        <begin position="306"/>
        <end position="524"/>
    </location>
</feature>
<dbReference type="PRINTS" id="PR00344">
    <property type="entry name" value="BCTRLSENSOR"/>
</dbReference>
<organism evidence="9 10">
    <name type="scientific">Marinobacterium mangrovicola</name>
    <dbReference type="NCBI Taxonomy" id="1476959"/>
    <lineage>
        <taxon>Bacteria</taxon>
        <taxon>Pseudomonadati</taxon>
        <taxon>Pseudomonadota</taxon>
        <taxon>Gammaproteobacteria</taxon>
        <taxon>Oceanospirillales</taxon>
        <taxon>Oceanospirillaceae</taxon>
        <taxon>Marinobacterium</taxon>
    </lineage>
</organism>
<sequence>MAKTKKPGITDETPVLENSDLLQGLPPSVFFQAVEHSPVAISITDLHANILYSNKAFTKETGYEANEVLGRNESVLSNRNTPRLVYDALWGRLQQQKPWSGVLVNRRKDGKRYLAELMVAPVLDEENQPIHYLGMHRDVTELYSLEQRVQNQKAMIEKAVNAANVAMVLLDEDESIVLDNLAYKTLATDMCPQEPSHVILRALQDEMGERLKAIRDRGIGFTDYEIRLEIGRNSTPRWFSIDGSMIEIGDETADSFFAQPERRYLMLVINDVTELRRRQHAEQMNALKLLIAEEEALQSMREALNGALYQFQRPLNLMNAAVRMLEQRKGDEHALTEQVIGALREAIDAGNEAREKLEQAVPNETPGVKSSINMNELLRNVLELSTGDLLKHGILVDWHPPLHMPAMIGFESRLHSLFKQLVDNAIEAMASSGASRRELSIVARVEGGDVVVNISDTGPGVSEENRTRVFEPFFSTKPNTKKGAGYGMGLTIVQEIVAEHLGTVHIDPLYQEGCRVCVHLPLGTARS</sequence>
<dbReference type="InterPro" id="IPR001610">
    <property type="entry name" value="PAC"/>
</dbReference>
<dbReference type="NCBIfam" id="TIGR02938">
    <property type="entry name" value="nifL_nitrog"/>
    <property type="match status" value="1"/>
</dbReference>
<dbReference type="NCBIfam" id="TIGR00229">
    <property type="entry name" value="sensory_box"/>
    <property type="match status" value="1"/>
</dbReference>
<dbReference type="InterPro" id="IPR003594">
    <property type="entry name" value="HATPase_dom"/>
</dbReference>